<dbReference type="InterPro" id="IPR020633">
    <property type="entry name" value="Thymidine_kinase_CS"/>
</dbReference>
<evidence type="ECO:0000313" key="17">
    <source>
        <dbReference type="EMBL" id="RBP00528.1"/>
    </source>
</evidence>
<comment type="caution">
    <text evidence="17">The sequence shown here is derived from an EMBL/GenBank/DDBJ whole genome shotgun (WGS) entry which is preliminary data.</text>
</comment>
<organism evidence="17 18">
    <name type="scientific">Paraliobacillus ryukyuensis</name>
    <dbReference type="NCBI Taxonomy" id="200904"/>
    <lineage>
        <taxon>Bacteria</taxon>
        <taxon>Bacillati</taxon>
        <taxon>Bacillota</taxon>
        <taxon>Bacilli</taxon>
        <taxon>Bacillales</taxon>
        <taxon>Bacillaceae</taxon>
        <taxon>Paraliobacillus</taxon>
    </lineage>
</organism>
<dbReference type="GO" id="GO:0008270">
    <property type="term" value="F:zinc ion binding"/>
    <property type="evidence" value="ECO:0007669"/>
    <property type="project" value="UniProtKB-UniRule"/>
</dbReference>
<dbReference type="SUPFAM" id="SSF52540">
    <property type="entry name" value="P-loop containing nucleoside triphosphate hydrolases"/>
    <property type="match status" value="1"/>
</dbReference>
<comment type="catalytic activity">
    <reaction evidence="11 14">
        <text>thymidine + ATP = dTMP + ADP + H(+)</text>
        <dbReference type="Rhea" id="RHEA:19129"/>
        <dbReference type="ChEBI" id="CHEBI:15378"/>
        <dbReference type="ChEBI" id="CHEBI:17748"/>
        <dbReference type="ChEBI" id="CHEBI:30616"/>
        <dbReference type="ChEBI" id="CHEBI:63528"/>
        <dbReference type="ChEBI" id="CHEBI:456216"/>
        <dbReference type="EC" id="2.7.1.21"/>
    </reaction>
</comment>
<dbReference type="RefSeq" id="WP_079710577.1">
    <property type="nucleotide sequence ID" value="NZ_BAABQN010000002.1"/>
</dbReference>
<evidence type="ECO:0000256" key="5">
    <source>
        <dbReference type="ARBA" id="ARBA00022679"/>
    </source>
</evidence>
<dbReference type="OrthoDB" id="9781579at2"/>
<dbReference type="GO" id="GO:0071897">
    <property type="term" value="P:DNA biosynthetic process"/>
    <property type="evidence" value="ECO:0007669"/>
    <property type="project" value="UniProtKB-KW"/>
</dbReference>
<feature type="binding site" evidence="11">
    <location>
        <position position="183"/>
    </location>
    <ligand>
        <name>Zn(2+)</name>
        <dbReference type="ChEBI" id="CHEBI:29105"/>
    </ligand>
</feature>
<dbReference type="GO" id="GO:0004797">
    <property type="term" value="F:thymidine kinase activity"/>
    <property type="evidence" value="ECO:0007669"/>
    <property type="project" value="UniProtKB-UniRule"/>
</dbReference>
<dbReference type="STRING" id="200904.GCA_900168775_00564"/>
<evidence type="ECO:0000256" key="7">
    <source>
        <dbReference type="ARBA" id="ARBA00022741"/>
    </source>
</evidence>
<feature type="binding site" evidence="11">
    <location>
        <position position="148"/>
    </location>
    <ligand>
        <name>Zn(2+)</name>
        <dbReference type="ChEBI" id="CHEBI:29105"/>
    </ligand>
</feature>
<keyword evidence="8 11" id="KW-0418">Kinase</keyword>
<comment type="subcellular location">
    <subcellularLocation>
        <location evidence="11">Cytoplasm</location>
    </subcellularLocation>
</comment>
<feature type="binding site" evidence="11">
    <location>
        <position position="145"/>
    </location>
    <ligand>
        <name>Zn(2+)</name>
        <dbReference type="ChEBI" id="CHEBI:29105"/>
    </ligand>
</feature>
<evidence type="ECO:0000256" key="15">
    <source>
        <dbReference type="RuleBase" id="RU004165"/>
    </source>
</evidence>
<dbReference type="Gene3D" id="3.30.60.20">
    <property type="match status" value="1"/>
</dbReference>
<dbReference type="GO" id="GO:0005829">
    <property type="term" value="C:cytosol"/>
    <property type="evidence" value="ECO:0007669"/>
    <property type="project" value="TreeGrafter"/>
</dbReference>
<dbReference type="EC" id="2.7.1.21" evidence="2 11"/>
<keyword evidence="5 11" id="KW-0808">Transferase</keyword>
<evidence type="ECO:0000256" key="16">
    <source>
        <dbReference type="SAM" id="MobiDB-lite"/>
    </source>
</evidence>
<keyword evidence="4 11" id="KW-0237">DNA synthesis</keyword>
<feature type="binding site" evidence="13">
    <location>
        <position position="179"/>
    </location>
    <ligand>
        <name>substrate</name>
    </ligand>
</feature>
<dbReference type="PROSITE" id="PS00603">
    <property type="entry name" value="TK_CELLULAR_TYPE"/>
    <property type="match status" value="1"/>
</dbReference>
<dbReference type="InterPro" id="IPR027417">
    <property type="entry name" value="P-loop_NTPase"/>
</dbReference>
<dbReference type="GO" id="GO:0046104">
    <property type="term" value="P:thymidine metabolic process"/>
    <property type="evidence" value="ECO:0007669"/>
    <property type="project" value="TreeGrafter"/>
</dbReference>
<evidence type="ECO:0000256" key="13">
    <source>
        <dbReference type="PIRSR" id="PIRSR035805-2"/>
    </source>
</evidence>
<evidence type="ECO:0000256" key="1">
    <source>
        <dbReference type="ARBA" id="ARBA00007587"/>
    </source>
</evidence>
<dbReference type="GO" id="GO:0005524">
    <property type="term" value="F:ATP binding"/>
    <property type="evidence" value="ECO:0007669"/>
    <property type="project" value="UniProtKB-UniRule"/>
</dbReference>
<evidence type="ECO:0000256" key="2">
    <source>
        <dbReference type="ARBA" id="ARBA00012118"/>
    </source>
</evidence>
<feature type="binding site" evidence="11">
    <location>
        <position position="186"/>
    </location>
    <ligand>
        <name>Zn(2+)</name>
        <dbReference type="ChEBI" id="CHEBI:29105"/>
    </ligand>
</feature>
<feature type="active site" description="Proton acceptor" evidence="11 12">
    <location>
        <position position="89"/>
    </location>
</feature>
<sequence>MYVMKQSGWVEVICGSMFSGKSEELIRRVRRATYGKLTVRVFKPAIDNRYAEESVVSHNGNTILARPVACADDIIEQMDKDIDVVGIDEVQFFDDKIVEIVDELANHGHRVIVAGLDTDFRGEPFGPMPKLMSLSESVSKLNAICPICGSPASRTQRLIDGQPASYDDPVILVGASESYEPRCRHHHEVPNKPRPAIHNTAKSNTRK</sequence>
<feature type="binding site" evidence="11">
    <location>
        <begin position="15"/>
        <end position="22"/>
    </location>
    <ligand>
        <name>ATP</name>
        <dbReference type="ChEBI" id="CHEBI:30616"/>
    </ligand>
</feature>
<accession>A0A366EDZ0</accession>
<proteinExistence type="inferred from homology"/>
<feature type="binding site" evidence="11">
    <location>
        <begin position="88"/>
        <end position="91"/>
    </location>
    <ligand>
        <name>ATP</name>
        <dbReference type="ChEBI" id="CHEBI:30616"/>
    </ligand>
</feature>
<evidence type="ECO:0000256" key="10">
    <source>
        <dbReference type="ARBA" id="ARBA00022840"/>
    </source>
</evidence>
<feature type="region of interest" description="Disordered" evidence="16">
    <location>
        <begin position="183"/>
        <end position="207"/>
    </location>
</feature>
<evidence type="ECO:0000256" key="6">
    <source>
        <dbReference type="ARBA" id="ARBA00022723"/>
    </source>
</evidence>
<dbReference type="Pfam" id="PF00265">
    <property type="entry name" value="TK"/>
    <property type="match status" value="1"/>
</dbReference>
<evidence type="ECO:0000256" key="12">
    <source>
        <dbReference type="PIRSR" id="PIRSR035805-1"/>
    </source>
</evidence>
<name>A0A366EDZ0_9BACI</name>
<dbReference type="Proteomes" id="UP000252254">
    <property type="component" value="Unassembled WGS sequence"/>
</dbReference>
<comment type="similarity">
    <text evidence="1 11 15">Belongs to the thymidine kinase family.</text>
</comment>
<dbReference type="AlphaFoldDB" id="A0A366EDZ0"/>
<dbReference type="PANTHER" id="PTHR11441:SF0">
    <property type="entry name" value="THYMIDINE KINASE, CYTOSOLIC"/>
    <property type="match status" value="1"/>
</dbReference>
<keyword evidence="18" id="KW-1185">Reference proteome</keyword>
<evidence type="ECO:0000256" key="3">
    <source>
        <dbReference type="ARBA" id="ARBA00022490"/>
    </source>
</evidence>
<dbReference type="SUPFAM" id="SSF57716">
    <property type="entry name" value="Glucocorticoid receptor-like (DNA-binding domain)"/>
    <property type="match status" value="1"/>
</dbReference>
<dbReference type="HAMAP" id="MF_00124">
    <property type="entry name" value="Thymidine_kinase"/>
    <property type="match status" value="1"/>
</dbReference>
<dbReference type="InterPro" id="IPR001267">
    <property type="entry name" value="Thymidine_kinase"/>
</dbReference>
<keyword evidence="9 11" id="KW-0862">Zinc</keyword>
<evidence type="ECO:0000256" key="4">
    <source>
        <dbReference type="ARBA" id="ARBA00022634"/>
    </source>
</evidence>
<evidence type="ECO:0000313" key="18">
    <source>
        <dbReference type="Proteomes" id="UP000252254"/>
    </source>
</evidence>
<dbReference type="FunFam" id="3.30.60.20:FF:000026">
    <property type="entry name" value="Thymidine kinase"/>
    <property type="match status" value="1"/>
</dbReference>
<dbReference type="PANTHER" id="PTHR11441">
    <property type="entry name" value="THYMIDINE KINASE"/>
    <property type="match status" value="1"/>
</dbReference>
<evidence type="ECO:0000256" key="14">
    <source>
        <dbReference type="RuleBase" id="RU000544"/>
    </source>
</evidence>
<evidence type="ECO:0000256" key="8">
    <source>
        <dbReference type="ARBA" id="ARBA00022777"/>
    </source>
</evidence>
<keyword evidence="10 11" id="KW-0067">ATP-binding</keyword>
<evidence type="ECO:0000256" key="11">
    <source>
        <dbReference type="HAMAP-Rule" id="MF_00124"/>
    </source>
</evidence>
<protein>
    <recommendedName>
        <fullName evidence="2 11">Thymidine kinase</fullName>
        <ecNumber evidence="2 11">2.7.1.21</ecNumber>
    </recommendedName>
</protein>
<dbReference type="EMBL" id="QNRI01000002">
    <property type="protein sequence ID" value="RBP00528.1"/>
    <property type="molecule type" value="Genomic_DNA"/>
</dbReference>
<dbReference type="NCBIfam" id="NF003296">
    <property type="entry name" value="PRK04296.1-1"/>
    <property type="match status" value="1"/>
</dbReference>
<keyword evidence="3 11" id="KW-0963">Cytoplasm</keyword>
<keyword evidence="6 11" id="KW-0479">Metal-binding</keyword>
<dbReference type="FunFam" id="3.40.50.300:FF:000384">
    <property type="entry name" value="Thymidine kinase"/>
    <property type="match status" value="1"/>
</dbReference>
<keyword evidence="7 11" id="KW-0547">Nucleotide-binding</keyword>
<comment type="subunit">
    <text evidence="11">Homotetramer.</text>
</comment>
<dbReference type="Gene3D" id="3.40.50.300">
    <property type="entry name" value="P-loop containing nucleotide triphosphate hydrolases"/>
    <property type="match status" value="1"/>
</dbReference>
<reference evidence="17 18" key="1">
    <citation type="submission" date="2018-06" db="EMBL/GenBank/DDBJ databases">
        <title>Genomic Encyclopedia of Type Strains, Phase IV (KMG-IV): sequencing the most valuable type-strain genomes for metagenomic binning, comparative biology and taxonomic classification.</title>
        <authorList>
            <person name="Goeker M."/>
        </authorList>
    </citation>
    <scope>NUCLEOTIDE SEQUENCE [LARGE SCALE GENOMIC DNA]</scope>
    <source>
        <strain evidence="17 18">DSM 15140</strain>
    </source>
</reference>
<feature type="binding site" evidence="13">
    <location>
        <begin position="171"/>
        <end position="174"/>
    </location>
    <ligand>
        <name>substrate</name>
    </ligand>
</feature>
<evidence type="ECO:0000256" key="9">
    <source>
        <dbReference type="ARBA" id="ARBA00022833"/>
    </source>
</evidence>
<gene>
    <name evidence="11" type="primary">tdk</name>
    <name evidence="17" type="ORF">DES48_102292</name>
</gene>
<dbReference type="PIRSF" id="PIRSF035805">
    <property type="entry name" value="TK_cell"/>
    <property type="match status" value="1"/>
</dbReference>